<feature type="compositionally biased region" description="Gly residues" evidence="1">
    <location>
        <begin position="29"/>
        <end position="40"/>
    </location>
</feature>
<feature type="compositionally biased region" description="Basic residues" evidence="1">
    <location>
        <begin position="205"/>
        <end position="214"/>
    </location>
</feature>
<dbReference type="AlphaFoldDB" id="A0A6J4HI98"/>
<feature type="compositionally biased region" description="Basic and acidic residues" evidence="1">
    <location>
        <begin position="186"/>
        <end position="197"/>
    </location>
</feature>
<reference evidence="2" key="1">
    <citation type="submission" date="2020-02" db="EMBL/GenBank/DDBJ databases">
        <authorList>
            <person name="Meier V. D."/>
        </authorList>
    </citation>
    <scope>NUCLEOTIDE SEQUENCE</scope>
    <source>
        <strain evidence="2">AVDCRST_MAG20</strain>
    </source>
</reference>
<organism evidence="2">
    <name type="scientific">uncultured Acidimicrobiales bacterium</name>
    <dbReference type="NCBI Taxonomy" id="310071"/>
    <lineage>
        <taxon>Bacteria</taxon>
        <taxon>Bacillati</taxon>
        <taxon>Actinomycetota</taxon>
        <taxon>Acidimicrobiia</taxon>
        <taxon>Acidimicrobiales</taxon>
        <taxon>environmental samples</taxon>
    </lineage>
</organism>
<gene>
    <name evidence="2" type="ORF">AVDCRST_MAG20-773</name>
</gene>
<dbReference type="EMBL" id="CADCSY010000036">
    <property type="protein sequence ID" value="CAA9224566.1"/>
    <property type="molecule type" value="Genomic_DNA"/>
</dbReference>
<feature type="compositionally biased region" description="Basic and acidic residues" evidence="1">
    <location>
        <begin position="87"/>
        <end position="101"/>
    </location>
</feature>
<feature type="compositionally biased region" description="Low complexity" evidence="1">
    <location>
        <begin position="17"/>
        <end position="28"/>
    </location>
</feature>
<accession>A0A6J4HI98</accession>
<feature type="non-terminal residue" evidence="2">
    <location>
        <position position="214"/>
    </location>
</feature>
<name>A0A6J4HI98_9ACTN</name>
<evidence type="ECO:0000256" key="1">
    <source>
        <dbReference type="SAM" id="MobiDB-lite"/>
    </source>
</evidence>
<protein>
    <submittedName>
        <fullName evidence="2">Oxidoreductase</fullName>
    </submittedName>
</protein>
<sequence>GPPRPLRLRAADHDPLGAQAARPRPTRGAGRGAGMPGRGAAGADRQQQPGLAVGVRHGSCEEAGDRRHLRQALRPLRGRDRRHLPGGRHEGRPCRGGEELGHLPARALPRGARADDPVPRRPGRRRAGPGAGRLLGIAPPRRMEHDARPPGPGPRLGMDDAAPRQRAGGGRPPRHPLRALHPGRAVPDRLHEGDRLQARPPAGGRRARPLGRLV</sequence>
<feature type="region of interest" description="Disordered" evidence="1">
    <location>
        <begin position="1"/>
        <end position="214"/>
    </location>
</feature>
<proteinExistence type="predicted"/>
<evidence type="ECO:0000313" key="2">
    <source>
        <dbReference type="EMBL" id="CAA9224566.1"/>
    </source>
</evidence>
<feature type="non-terminal residue" evidence="2">
    <location>
        <position position="1"/>
    </location>
</feature>